<name>A0A081FT32_9GAMM</name>
<reference evidence="1 2" key="1">
    <citation type="submission" date="2014-04" db="EMBL/GenBank/DDBJ databases">
        <title>Marinobacterium kochiensis sp. nov., isolated from sediment sample collected from Kochi backwaters in Kerala, India.</title>
        <authorList>
            <person name="Singh A."/>
            <person name="Pinnaka A.K."/>
        </authorList>
    </citation>
    <scope>NUCLEOTIDE SEQUENCE [LARGE SCALE GENOMIC DNA]</scope>
    <source>
        <strain evidence="1 2">AK27</strain>
    </source>
</reference>
<evidence type="ECO:0000313" key="1">
    <source>
        <dbReference type="EMBL" id="KEA61687.1"/>
    </source>
</evidence>
<dbReference type="EMBL" id="JMQN01000063">
    <property type="protein sequence ID" value="KEA61687.1"/>
    <property type="molecule type" value="Genomic_DNA"/>
</dbReference>
<evidence type="ECO:0000313" key="2">
    <source>
        <dbReference type="Proteomes" id="UP000028252"/>
    </source>
</evidence>
<organism evidence="1 2">
    <name type="scientific">Marinobacterium lacunae</name>
    <dbReference type="NCBI Taxonomy" id="1232683"/>
    <lineage>
        <taxon>Bacteria</taxon>
        <taxon>Pseudomonadati</taxon>
        <taxon>Pseudomonadota</taxon>
        <taxon>Gammaproteobacteria</taxon>
        <taxon>Oceanospirillales</taxon>
        <taxon>Oceanospirillaceae</taxon>
        <taxon>Marinobacterium</taxon>
    </lineage>
</organism>
<dbReference type="Proteomes" id="UP000028252">
    <property type="component" value="Unassembled WGS sequence"/>
</dbReference>
<accession>A0A081FT32</accession>
<dbReference type="AlphaFoldDB" id="A0A081FT32"/>
<protein>
    <submittedName>
        <fullName evidence="1">Uncharacterized protein</fullName>
    </submittedName>
</protein>
<gene>
    <name evidence="1" type="ORF">ADIMK_4144</name>
</gene>
<comment type="caution">
    <text evidence="1">The sequence shown here is derived from an EMBL/GenBank/DDBJ whole genome shotgun (WGS) entry which is preliminary data.</text>
</comment>
<proteinExistence type="predicted"/>
<dbReference type="PATRIC" id="fig|1232683.4.peg.4075"/>
<sequence>MFLAPVCAHLFTYRTGSKSVDGNGQQVDQGLQRMISVFVGRPSILP</sequence>
<keyword evidence="2" id="KW-1185">Reference proteome</keyword>